<evidence type="ECO:0000313" key="2">
    <source>
        <dbReference type="Proteomes" id="UP000769157"/>
    </source>
</evidence>
<keyword evidence="2" id="KW-1185">Reference proteome</keyword>
<dbReference type="GeneID" id="70237835"/>
<reference evidence="1" key="1">
    <citation type="journal article" date="2021" name="Open Biol.">
        <title>Shared evolutionary footprints suggest mitochondrial oxidative damage underlies multiple complex I losses in fungi.</title>
        <authorList>
            <person name="Schikora-Tamarit M.A."/>
            <person name="Marcet-Houben M."/>
            <person name="Nosek J."/>
            <person name="Gabaldon T."/>
        </authorList>
    </citation>
    <scope>NUCLEOTIDE SEQUENCE</scope>
    <source>
        <strain evidence="1">CBS6075</strain>
    </source>
</reference>
<dbReference type="RefSeq" id="XP_046059708.1">
    <property type="nucleotide sequence ID" value="XM_046207099.1"/>
</dbReference>
<protein>
    <submittedName>
        <fullName evidence="1">Uncharacterized protein</fullName>
    </submittedName>
</protein>
<name>A0A9P8P026_9ASCO</name>
<evidence type="ECO:0000313" key="1">
    <source>
        <dbReference type="EMBL" id="KAH3662619.1"/>
    </source>
</evidence>
<reference evidence="1" key="2">
    <citation type="submission" date="2021-01" db="EMBL/GenBank/DDBJ databases">
        <authorList>
            <person name="Schikora-Tamarit M.A."/>
        </authorList>
    </citation>
    <scope>NUCLEOTIDE SEQUENCE</scope>
    <source>
        <strain evidence="1">CBS6075</strain>
    </source>
</reference>
<sequence length="291" mass="32769">MTIVFLSPPINTLSLAHSRWFMLTLKAFWCEAYSAAWLTRFFRAAPDIPVVVLAITEGSTSFDTAMFFRWCLKMARRPLTSGRSTLTTLSNLPGLVKALSNESGKLVAPMMMIPSFSDSLGSHTHIQLVELGSRHEEERDASLSGSCTGKQSLTGTWRACEQNTLWKLTTKTGELGRIFQKLNNFLELGSSLVNTTNIGEFDGRFANFDALILDARTFNDGTVLNKIVEQQVRSVRRKSNRNKPLDPFGNSYQRRLCHNNMNRISSGTIRRLSETQAKIDPEILYYTTELQ</sequence>
<dbReference type="AlphaFoldDB" id="A0A9P8P026"/>
<comment type="caution">
    <text evidence="1">The sequence shown here is derived from an EMBL/GenBank/DDBJ whole genome shotgun (WGS) entry which is preliminary data.</text>
</comment>
<accession>A0A9P8P026</accession>
<organism evidence="1 2">
    <name type="scientific">Ogataea philodendri</name>
    <dbReference type="NCBI Taxonomy" id="1378263"/>
    <lineage>
        <taxon>Eukaryota</taxon>
        <taxon>Fungi</taxon>
        <taxon>Dikarya</taxon>
        <taxon>Ascomycota</taxon>
        <taxon>Saccharomycotina</taxon>
        <taxon>Pichiomycetes</taxon>
        <taxon>Pichiales</taxon>
        <taxon>Pichiaceae</taxon>
        <taxon>Ogataea</taxon>
    </lineage>
</organism>
<gene>
    <name evidence="1" type="ORF">OGAPHI_005871</name>
</gene>
<dbReference type="Proteomes" id="UP000769157">
    <property type="component" value="Unassembled WGS sequence"/>
</dbReference>
<dbReference type="EMBL" id="JAEUBE010000378">
    <property type="protein sequence ID" value="KAH3662619.1"/>
    <property type="molecule type" value="Genomic_DNA"/>
</dbReference>
<proteinExistence type="predicted"/>